<organism evidence="1 2">
    <name type="scientific">Mucilaginibacter xinganensis</name>
    <dbReference type="NCBI Taxonomy" id="1234841"/>
    <lineage>
        <taxon>Bacteria</taxon>
        <taxon>Pseudomonadati</taxon>
        <taxon>Bacteroidota</taxon>
        <taxon>Sphingobacteriia</taxon>
        <taxon>Sphingobacteriales</taxon>
        <taxon>Sphingobacteriaceae</taxon>
        <taxon>Mucilaginibacter</taxon>
    </lineage>
</organism>
<sequence>MAGIINGFNKAKQLFKFLNKAVNWLVLFFLNKRLFNKGSFY</sequence>
<dbReference type="EMBL" id="CP022743">
    <property type="protein sequence ID" value="ASU36234.1"/>
    <property type="molecule type" value="Genomic_DNA"/>
</dbReference>
<evidence type="ECO:0000313" key="2">
    <source>
        <dbReference type="Proteomes" id="UP000215002"/>
    </source>
</evidence>
<dbReference type="AlphaFoldDB" id="A0A223P2Q2"/>
<reference evidence="1 2" key="1">
    <citation type="submission" date="2017-08" db="EMBL/GenBank/DDBJ databases">
        <title>Complete genome sequence of Mucilaginibacter sp. strain BJC16-A31.</title>
        <authorList>
            <consortium name="Henan University of Science and Technology"/>
            <person name="You X."/>
        </authorList>
    </citation>
    <scope>NUCLEOTIDE SEQUENCE [LARGE SCALE GENOMIC DNA]</scope>
    <source>
        <strain evidence="1 2">BJC16-A31</strain>
    </source>
</reference>
<gene>
    <name evidence="1" type="ORF">MuYL_4349</name>
</gene>
<dbReference type="Proteomes" id="UP000215002">
    <property type="component" value="Chromosome"/>
</dbReference>
<dbReference type="KEGG" id="muc:MuYL_4349"/>
<keyword evidence="2" id="KW-1185">Reference proteome</keyword>
<evidence type="ECO:0000313" key="1">
    <source>
        <dbReference type="EMBL" id="ASU36234.1"/>
    </source>
</evidence>
<protein>
    <submittedName>
        <fullName evidence="1">Uncharacterized protein</fullName>
    </submittedName>
</protein>
<accession>A0A223P2Q2</accession>
<proteinExistence type="predicted"/>
<name>A0A223P2Q2_9SPHI</name>